<organism evidence="2 3">
    <name type="scientific">Subtercola boreus</name>
    <dbReference type="NCBI Taxonomy" id="120213"/>
    <lineage>
        <taxon>Bacteria</taxon>
        <taxon>Bacillati</taxon>
        <taxon>Actinomycetota</taxon>
        <taxon>Actinomycetes</taxon>
        <taxon>Micrococcales</taxon>
        <taxon>Microbacteriaceae</taxon>
        <taxon>Subtercola</taxon>
    </lineage>
</organism>
<dbReference type="Proteomes" id="UP000256709">
    <property type="component" value="Unassembled WGS sequence"/>
</dbReference>
<evidence type="ECO:0000313" key="3">
    <source>
        <dbReference type="Proteomes" id="UP000256709"/>
    </source>
</evidence>
<dbReference type="OrthoDB" id="5118809at2"/>
<gene>
    <name evidence="2" type="ORF">B7R21_02870</name>
</gene>
<proteinExistence type="predicted"/>
<feature type="domain" description="Transcription elongation factor GreA/GreB C-terminal" evidence="1">
    <location>
        <begin position="56"/>
        <end position="132"/>
    </location>
</feature>
<dbReference type="InterPro" id="IPR001437">
    <property type="entry name" value="Tscrpt_elong_fac_GreA/B_C"/>
</dbReference>
<reference evidence="2 3" key="1">
    <citation type="submission" date="2017-04" db="EMBL/GenBank/DDBJ databases">
        <title>Comparative genome analysis of Subtercola boreus.</title>
        <authorList>
            <person name="Cho Y.-J."/>
            <person name="Cho A."/>
            <person name="Kim O.-S."/>
            <person name="Lee J.-I."/>
        </authorList>
    </citation>
    <scope>NUCLEOTIDE SEQUENCE [LARGE SCALE GENOMIC DNA]</scope>
    <source>
        <strain evidence="2 3">P27444</strain>
    </source>
</reference>
<dbReference type="AlphaFoldDB" id="A0A3E0W219"/>
<evidence type="ECO:0000259" key="1">
    <source>
        <dbReference type="Pfam" id="PF01272"/>
    </source>
</evidence>
<dbReference type="EMBL" id="NBXA01000003">
    <property type="protein sequence ID" value="RFA16332.1"/>
    <property type="molecule type" value="Genomic_DNA"/>
</dbReference>
<accession>A0A3E0W219</accession>
<comment type="caution">
    <text evidence="2">The sequence shown here is derived from an EMBL/GenBank/DDBJ whole genome shotgun (WGS) entry which is preliminary data.</text>
</comment>
<evidence type="ECO:0000313" key="2">
    <source>
        <dbReference type="EMBL" id="RFA16332.1"/>
    </source>
</evidence>
<dbReference type="GO" id="GO:0032784">
    <property type="term" value="P:regulation of DNA-templated transcription elongation"/>
    <property type="evidence" value="ECO:0007669"/>
    <property type="project" value="InterPro"/>
</dbReference>
<dbReference type="Gene3D" id="3.10.50.30">
    <property type="entry name" value="Transcription elongation factor, GreA/GreB, C-terminal domain"/>
    <property type="match status" value="1"/>
</dbReference>
<name>A0A3E0W219_9MICO</name>
<dbReference type="SUPFAM" id="SSF54534">
    <property type="entry name" value="FKBP-like"/>
    <property type="match status" value="1"/>
</dbReference>
<protein>
    <recommendedName>
        <fullName evidence="1">Transcription elongation factor GreA/GreB C-terminal domain-containing protein</fullName>
    </recommendedName>
</protein>
<dbReference type="InterPro" id="IPR036953">
    <property type="entry name" value="GreA/GreB_C_sf"/>
</dbReference>
<dbReference type="GO" id="GO:0003677">
    <property type="term" value="F:DNA binding"/>
    <property type="evidence" value="ECO:0007669"/>
    <property type="project" value="InterPro"/>
</dbReference>
<dbReference type="Pfam" id="PF01272">
    <property type="entry name" value="GreA_GreB"/>
    <property type="match status" value="1"/>
</dbReference>
<sequence>MYDEMTWIPPSALATLTEEFAKLTSLPTPTPTEVERVQELRQLLRRAEATIKPDDGLVEPGMRITALFAGDTRSTVFLLGDRNLSVLDPNVTVEVYSPSSSLGHAIIGSHVGDTISYTSQSGAQLTVEILAAAPYNG</sequence>